<dbReference type="EMBL" id="JABWUV010000012">
    <property type="protein sequence ID" value="KAF6314895.1"/>
    <property type="molecule type" value="Genomic_DNA"/>
</dbReference>
<keyword evidence="3" id="KW-1185">Reference proteome</keyword>
<protein>
    <submittedName>
        <fullName evidence="2">Uncharacterized protein</fullName>
    </submittedName>
</protein>
<feature type="region of interest" description="Disordered" evidence="1">
    <location>
        <begin position="1"/>
        <end position="24"/>
    </location>
</feature>
<sequence length="127" mass="15071">MYLKGRRRVEEEEENEEKEKGGGSYQWGKIRKLKNVTIYKNSTYSTDGKSNQWEAVFCAIVVNNCFKTLSWILTDTEFLDWNPDSLSPELKNESMDRRWYSKVGNLLKNKYRLPHREGKESHRTDSQ</sequence>
<organism evidence="2 3">
    <name type="scientific">Myotis myotis</name>
    <name type="common">Greater mouse-eared bat</name>
    <name type="synonym">Vespertilio myotis</name>
    <dbReference type="NCBI Taxonomy" id="51298"/>
    <lineage>
        <taxon>Eukaryota</taxon>
        <taxon>Metazoa</taxon>
        <taxon>Chordata</taxon>
        <taxon>Craniata</taxon>
        <taxon>Vertebrata</taxon>
        <taxon>Euteleostomi</taxon>
        <taxon>Mammalia</taxon>
        <taxon>Eutheria</taxon>
        <taxon>Laurasiatheria</taxon>
        <taxon>Chiroptera</taxon>
        <taxon>Yangochiroptera</taxon>
        <taxon>Vespertilionidae</taxon>
        <taxon>Myotis</taxon>
    </lineage>
</organism>
<gene>
    <name evidence="2" type="ORF">mMyoMyo1_008670</name>
</gene>
<proteinExistence type="predicted"/>
<evidence type="ECO:0000313" key="3">
    <source>
        <dbReference type="Proteomes" id="UP000527355"/>
    </source>
</evidence>
<dbReference type="AlphaFoldDB" id="A0A7J7UPU1"/>
<dbReference type="Proteomes" id="UP000527355">
    <property type="component" value="Unassembled WGS sequence"/>
</dbReference>
<evidence type="ECO:0000313" key="2">
    <source>
        <dbReference type="EMBL" id="KAF6314895.1"/>
    </source>
</evidence>
<accession>A0A7J7UPU1</accession>
<name>A0A7J7UPU1_MYOMY</name>
<reference evidence="2 3" key="1">
    <citation type="journal article" date="2020" name="Nature">
        <title>Six reference-quality genomes reveal evolution of bat adaptations.</title>
        <authorList>
            <person name="Jebb D."/>
            <person name="Huang Z."/>
            <person name="Pippel M."/>
            <person name="Hughes G.M."/>
            <person name="Lavrichenko K."/>
            <person name="Devanna P."/>
            <person name="Winkler S."/>
            <person name="Jermiin L.S."/>
            <person name="Skirmuntt E.C."/>
            <person name="Katzourakis A."/>
            <person name="Burkitt-Gray L."/>
            <person name="Ray D.A."/>
            <person name="Sullivan K.A.M."/>
            <person name="Roscito J.G."/>
            <person name="Kirilenko B.M."/>
            <person name="Davalos L.M."/>
            <person name="Corthals A.P."/>
            <person name="Power M.L."/>
            <person name="Jones G."/>
            <person name="Ransome R.D."/>
            <person name="Dechmann D.K.N."/>
            <person name="Locatelli A.G."/>
            <person name="Puechmaille S.J."/>
            <person name="Fedrigo O."/>
            <person name="Jarvis E.D."/>
            <person name="Hiller M."/>
            <person name="Vernes S.C."/>
            <person name="Myers E.W."/>
            <person name="Teeling E.C."/>
        </authorList>
    </citation>
    <scope>NUCLEOTIDE SEQUENCE [LARGE SCALE GENOMIC DNA]</scope>
    <source>
        <strain evidence="2">MMyoMyo1</strain>
        <tissue evidence="2">Flight muscle</tissue>
    </source>
</reference>
<comment type="caution">
    <text evidence="2">The sequence shown here is derived from an EMBL/GenBank/DDBJ whole genome shotgun (WGS) entry which is preliminary data.</text>
</comment>
<evidence type="ECO:0000256" key="1">
    <source>
        <dbReference type="SAM" id="MobiDB-lite"/>
    </source>
</evidence>